<dbReference type="PANTHER" id="PTHR33693:SF9">
    <property type="entry name" value="TYPE-4 URACIL-DNA GLYCOSYLASE"/>
    <property type="match status" value="1"/>
</dbReference>
<evidence type="ECO:0000256" key="6">
    <source>
        <dbReference type="ARBA" id="ARBA00022801"/>
    </source>
</evidence>
<dbReference type="InterPro" id="IPR005122">
    <property type="entry name" value="Uracil-DNA_glycosylase-like"/>
</dbReference>
<evidence type="ECO:0000313" key="11">
    <source>
        <dbReference type="EMBL" id="PWN02348.1"/>
    </source>
</evidence>
<protein>
    <recommendedName>
        <fullName evidence="2">Type-4 uracil-DNA glycosylase</fullName>
    </recommendedName>
</protein>
<keyword evidence="3" id="KW-0004">4Fe-4S</keyword>
<evidence type="ECO:0000256" key="5">
    <source>
        <dbReference type="ARBA" id="ARBA00022763"/>
    </source>
</evidence>
<dbReference type="SMART" id="SM00986">
    <property type="entry name" value="UDG"/>
    <property type="match status" value="1"/>
</dbReference>
<evidence type="ECO:0000256" key="7">
    <source>
        <dbReference type="ARBA" id="ARBA00023004"/>
    </source>
</evidence>
<dbReference type="EMBL" id="QGDD01000006">
    <property type="protein sequence ID" value="PWN02348.1"/>
    <property type="molecule type" value="Genomic_DNA"/>
</dbReference>
<keyword evidence="5" id="KW-0227">DNA damage</keyword>
<dbReference type="AlphaFoldDB" id="A0A316TEW4"/>
<dbReference type="CDD" id="cd10030">
    <property type="entry name" value="UDG-F4_TTUDGA_SPO1dp_like"/>
    <property type="match status" value="1"/>
</dbReference>
<evidence type="ECO:0000256" key="4">
    <source>
        <dbReference type="ARBA" id="ARBA00022723"/>
    </source>
</evidence>
<dbReference type="InterPro" id="IPR036895">
    <property type="entry name" value="Uracil-DNA_glycosylase-like_sf"/>
</dbReference>
<evidence type="ECO:0000259" key="10">
    <source>
        <dbReference type="SMART" id="SM00986"/>
    </source>
</evidence>
<dbReference type="GO" id="GO:0006281">
    <property type="term" value="P:DNA repair"/>
    <property type="evidence" value="ECO:0007669"/>
    <property type="project" value="UniProtKB-KW"/>
</dbReference>
<name>A0A316TEW4_9ACTN</name>
<keyword evidence="12" id="KW-1185">Reference proteome</keyword>
<comment type="caution">
    <text evidence="11">The sequence shown here is derived from an EMBL/GenBank/DDBJ whole genome shotgun (WGS) entry which is preliminary data.</text>
</comment>
<sequence length="214" mass="23097">MPARTYDGAGPWVPDDPTLPALREAVQACEGCDLFREATQGVMGEGSTRAPLVLLGEQPGDQEDRAGEPFVGPAGKLLDRALADAGIDPDRVFRTNVVKHFRWSGTRGKQRIHKSPTRGHVEACRPWLEAELALVRPDGVVVLGGTAGKAVFGSSFRVGEARGRTTDWPDSFPLARPPRWVLPTTHPSAVLRTDDRDAAYDELVADLAVAAELL</sequence>
<evidence type="ECO:0000313" key="12">
    <source>
        <dbReference type="Proteomes" id="UP000245507"/>
    </source>
</evidence>
<keyword evidence="9" id="KW-0234">DNA repair</keyword>
<evidence type="ECO:0000256" key="2">
    <source>
        <dbReference type="ARBA" id="ARBA00019403"/>
    </source>
</evidence>
<organism evidence="11 12">
    <name type="scientific">Nocardioides silvaticus</name>
    <dbReference type="NCBI Taxonomy" id="2201891"/>
    <lineage>
        <taxon>Bacteria</taxon>
        <taxon>Bacillati</taxon>
        <taxon>Actinomycetota</taxon>
        <taxon>Actinomycetes</taxon>
        <taxon>Propionibacteriales</taxon>
        <taxon>Nocardioidaceae</taxon>
        <taxon>Nocardioides</taxon>
    </lineage>
</organism>
<dbReference type="NCBIfam" id="TIGR03914">
    <property type="entry name" value="UDG_fam_dom"/>
    <property type="match status" value="1"/>
</dbReference>
<evidence type="ECO:0000256" key="8">
    <source>
        <dbReference type="ARBA" id="ARBA00023014"/>
    </source>
</evidence>
<evidence type="ECO:0000256" key="9">
    <source>
        <dbReference type="ARBA" id="ARBA00023204"/>
    </source>
</evidence>
<keyword evidence="8" id="KW-0411">Iron-sulfur</keyword>
<evidence type="ECO:0000256" key="1">
    <source>
        <dbReference type="ARBA" id="ARBA00006521"/>
    </source>
</evidence>
<dbReference type="SUPFAM" id="SSF52141">
    <property type="entry name" value="Uracil-DNA glycosylase-like"/>
    <property type="match status" value="1"/>
</dbReference>
<evidence type="ECO:0000256" key="3">
    <source>
        <dbReference type="ARBA" id="ARBA00022485"/>
    </source>
</evidence>
<comment type="similarity">
    <text evidence="1">Belongs to the uracil-DNA glycosylase (UDG) superfamily. Type 4 (UDGa) family.</text>
</comment>
<dbReference type="GO" id="GO:0051539">
    <property type="term" value="F:4 iron, 4 sulfur cluster binding"/>
    <property type="evidence" value="ECO:0007669"/>
    <property type="project" value="UniProtKB-KW"/>
</dbReference>
<dbReference type="InterPro" id="IPR051536">
    <property type="entry name" value="UDG_Type-4/5"/>
</dbReference>
<dbReference type="SMART" id="SM00987">
    <property type="entry name" value="UreE_C"/>
    <property type="match status" value="1"/>
</dbReference>
<feature type="domain" description="Uracil-DNA glycosylase-like" evidence="10">
    <location>
        <begin position="43"/>
        <end position="208"/>
    </location>
</feature>
<keyword evidence="4" id="KW-0479">Metal-binding</keyword>
<reference evidence="11 12" key="1">
    <citation type="submission" date="2018-05" db="EMBL/GenBank/DDBJ databases">
        <title>Nocardioides silvaticus genome.</title>
        <authorList>
            <person name="Li C."/>
            <person name="Wang G."/>
        </authorList>
    </citation>
    <scope>NUCLEOTIDE SEQUENCE [LARGE SCALE GENOMIC DNA]</scope>
    <source>
        <strain evidence="11 12">CCTCC AB 2018079</strain>
    </source>
</reference>
<dbReference type="Proteomes" id="UP000245507">
    <property type="component" value="Unassembled WGS sequence"/>
</dbReference>
<dbReference type="InterPro" id="IPR005273">
    <property type="entry name" value="Ura-DNA_glyco_family4"/>
</dbReference>
<keyword evidence="7" id="KW-0408">Iron</keyword>
<accession>A0A316TEW4</accession>
<proteinExistence type="inferred from homology"/>
<dbReference type="PANTHER" id="PTHR33693">
    <property type="entry name" value="TYPE-5 URACIL-DNA GLYCOSYLASE"/>
    <property type="match status" value="1"/>
</dbReference>
<keyword evidence="6" id="KW-0378">Hydrolase</keyword>
<gene>
    <name evidence="11" type="ORF">DJ010_14705</name>
</gene>
<dbReference type="GO" id="GO:0097506">
    <property type="term" value="F:deaminated base DNA N-glycosylase activity"/>
    <property type="evidence" value="ECO:0007669"/>
    <property type="project" value="UniProtKB-ARBA"/>
</dbReference>
<dbReference type="OrthoDB" id="5290748at2"/>
<dbReference type="Pfam" id="PF03167">
    <property type="entry name" value="UDG"/>
    <property type="match status" value="1"/>
</dbReference>
<dbReference type="Gene3D" id="3.40.470.10">
    <property type="entry name" value="Uracil-DNA glycosylase-like domain"/>
    <property type="match status" value="1"/>
</dbReference>
<dbReference type="GO" id="GO:0046872">
    <property type="term" value="F:metal ion binding"/>
    <property type="evidence" value="ECO:0007669"/>
    <property type="project" value="UniProtKB-KW"/>
</dbReference>
<dbReference type="RefSeq" id="WP_109695029.1">
    <property type="nucleotide sequence ID" value="NZ_QGDD01000006.1"/>
</dbReference>